<keyword evidence="3" id="KW-0560">Oxidoreductase</keyword>
<dbReference type="Pfam" id="PF00106">
    <property type="entry name" value="adh_short"/>
    <property type="match status" value="1"/>
</dbReference>
<dbReference type="PANTHER" id="PTHR42760:SF37">
    <property type="entry name" value="CLAVALDEHYDE DEHYDROGENASE"/>
    <property type="match status" value="1"/>
</dbReference>
<sequence>MSSRAIPSPFTSKVVVVTGAAEGLGQEAVVAFIAAGAERIAIVDSSSISDTHARASQVAREAGRPGVEILSVQFEVGNAASVDAGVTAIHSRWGHADILINTPCRASSLGRQRQPLGASDIDNWWKSWEVNVKDAFVVANALLPLLLKGGEKTIVNIGSTSSSSLKSTSHGQDLSGLAMMRLSEGLMADRGNEGLLAYTLLPSQYGVGNTGESITPKLTSDALVHLTSRRQESFAGRHIKCEKGVHDVISDNDWLLAKEEAVCQEVAID</sequence>
<dbReference type="GO" id="GO:0016616">
    <property type="term" value="F:oxidoreductase activity, acting on the CH-OH group of donors, NAD or NADP as acceptor"/>
    <property type="evidence" value="ECO:0007669"/>
    <property type="project" value="TreeGrafter"/>
</dbReference>
<dbReference type="CDD" id="cd05233">
    <property type="entry name" value="SDR_c"/>
    <property type="match status" value="1"/>
</dbReference>
<protein>
    <recommendedName>
        <fullName evidence="6">Short-chain dehydrogenase</fullName>
    </recommendedName>
</protein>
<dbReference type="STRING" id="544712.C6HMQ2"/>
<organism evidence="4 5">
    <name type="scientific">Ajellomyces capsulatus (strain H143)</name>
    <name type="common">Darling's disease fungus</name>
    <name type="synonym">Histoplasma capsulatum</name>
    <dbReference type="NCBI Taxonomy" id="544712"/>
    <lineage>
        <taxon>Eukaryota</taxon>
        <taxon>Fungi</taxon>
        <taxon>Dikarya</taxon>
        <taxon>Ascomycota</taxon>
        <taxon>Pezizomycotina</taxon>
        <taxon>Eurotiomycetes</taxon>
        <taxon>Eurotiomycetidae</taxon>
        <taxon>Onygenales</taxon>
        <taxon>Ajellomycetaceae</taxon>
        <taxon>Histoplasma</taxon>
    </lineage>
</organism>
<reference evidence="5" key="1">
    <citation type="submission" date="2009-05" db="EMBL/GenBank/DDBJ databases">
        <title>The genome sequence of Ajellomyces capsulatus strain H143.</title>
        <authorList>
            <person name="Champion M."/>
            <person name="Cuomo C.A."/>
            <person name="Ma L.-J."/>
            <person name="Henn M.R."/>
            <person name="Sil A."/>
            <person name="Goldman B."/>
            <person name="Young S.K."/>
            <person name="Kodira C.D."/>
            <person name="Zeng Q."/>
            <person name="Koehrsen M."/>
            <person name="Alvarado L."/>
            <person name="Berlin A.M."/>
            <person name="Borenstein D."/>
            <person name="Chen Z."/>
            <person name="Engels R."/>
            <person name="Freedman E."/>
            <person name="Gellesch M."/>
            <person name="Goldberg J."/>
            <person name="Griggs A."/>
            <person name="Gujja S."/>
            <person name="Heiman D.I."/>
            <person name="Hepburn T.A."/>
            <person name="Howarth C."/>
            <person name="Jen D."/>
            <person name="Larson L."/>
            <person name="Lewis B."/>
            <person name="Mehta T."/>
            <person name="Park D."/>
            <person name="Pearson M."/>
            <person name="Roberts A."/>
            <person name="Saif S."/>
            <person name="Shea T.D."/>
            <person name="Shenoy N."/>
            <person name="Sisk P."/>
            <person name="Stolte C."/>
            <person name="Sykes S."/>
            <person name="Walk T."/>
            <person name="White J."/>
            <person name="Yandava C."/>
            <person name="Klein B."/>
            <person name="McEwen J.G."/>
            <person name="Puccia R."/>
            <person name="Goldman G.H."/>
            <person name="Felipe M.S."/>
            <person name="Nino-Vega G."/>
            <person name="San-Blas G."/>
            <person name="Taylor J.W."/>
            <person name="Mendoza L."/>
            <person name="Galagan J.E."/>
            <person name="Nusbaum C."/>
            <person name="Birren B.W."/>
        </authorList>
    </citation>
    <scope>NUCLEOTIDE SEQUENCE [LARGE SCALE GENOMIC DNA]</scope>
    <source>
        <strain evidence="5">H143</strain>
    </source>
</reference>
<dbReference type="EMBL" id="GG692431">
    <property type="protein sequence ID" value="EER38499.1"/>
    <property type="molecule type" value="Genomic_DNA"/>
</dbReference>
<evidence type="ECO:0008006" key="6">
    <source>
        <dbReference type="Google" id="ProtNLM"/>
    </source>
</evidence>
<keyword evidence="2" id="KW-0521">NADP</keyword>
<dbReference type="HOGENOM" id="CLU_010194_8_0_1"/>
<evidence type="ECO:0000256" key="1">
    <source>
        <dbReference type="ARBA" id="ARBA00006484"/>
    </source>
</evidence>
<evidence type="ECO:0000256" key="2">
    <source>
        <dbReference type="ARBA" id="ARBA00022857"/>
    </source>
</evidence>
<accession>C6HMQ2</accession>
<dbReference type="InterPro" id="IPR036291">
    <property type="entry name" value="NAD(P)-bd_dom_sf"/>
</dbReference>
<dbReference type="SUPFAM" id="SSF51735">
    <property type="entry name" value="NAD(P)-binding Rossmann-fold domains"/>
    <property type="match status" value="1"/>
</dbReference>
<dbReference type="PANTHER" id="PTHR42760">
    <property type="entry name" value="SHORT-CHAIN DEHYDROGENASES/REDUCTASES FAMILY MEMBER"/>
    <property type="match status" value="1"/>
</dbReference>
<evidence type="ECO:0000313" key="5">
    <source>
        <dbReference type="Proteomes" id="UP000002624"/>
    </source>
</evidence>
<dbReference type="OMA" id="KSWEVNV"/>
<dbReference type="InterPro" id="IPR002347">
    <property type="entry name" value="SDR_fam"/>
</dbReference>
<dbReference type="PRINTS" id="PR00081">
    <property type="entry name" value="GDHRDH"/>
</dbReference>
<dbReference type="AlphaFoldDB" id="C6HMQ2"/>
<dbReference type="VEuPathDB" id="FungiDB:HCDG_07368"/>
<dbReference type="eggNOG" id="KOG1208">
    <property type="taxonomic scope" value="Eukaryota"/>
</dbReference>
<dbReference type="Gene3D" id="3.40.50.720">
    <property type="entry name" value="NAD(P)-binding Rossmann-like Domain"/>
    <property type="match status" value="1"/>
</dbReference>
<dbReference type="Proteomes" id="UP000002624">
    <property type="component" value="Unassembled WGS sequence"/>
</dbReference>
<proteinExistence type="inferred from homology"/>
<gene>
    <name evidence="4" type="ORF">HCDG_07368</name>
</gene>
<evidence type="ECO:0000313" key="4">
    <source>
        <dbReference type="EMBL" id="EER38499.1"/>
    </source>
</evidence>
<comment type="similarity">
    <text evidence="1">Belongs to the short-chain dehydrogenases/reductases (SDR) family.</text>
</comment>
<evidence type="ECO:0000256" key="3">
    <source>
        <dbReference type="ARBA" id="ARBA00023002"/>
    </source>
</evidence>
<name>C6HMQ2_AJECH</name>